<dbReference type="InterPro" id="IPR013752">
    <property type="entry name" value="KPA_reductase"/>
</dbReference>
<evidence type="ECO:0000256" key="6">
    <source>
        <dbReference type="ARBA" id="ARBA00022857"/>
    </source>
</evidence>
<comment type="caution">
    <text evidence="13">The sequence shown here is derived from an EMBL/GenBank/DDBJ whole genome shotgun (WGS) entry which is preliminary data.</text>
</comment>
<keyword evidence="6 10" id="KW-0521">NADP</keyword>
<protein>
    <recommendedName>
        <fullName evidence="4 10">2-dehydropantoate 2-reductase</fullName>
        <ecNumber evidence="3 10">1.1.1.169</ecNumber>
    </recommendedName>
    <alternativeName>
        <fullName evidence="8 10">Ketopantoate reductase</fullName>
    </alternativeName>
</protein>
<evidence type="ECO:0000256" key="3">
    <source>
        <dbReference type="ARBA" id="ARBA00013014"/>
    </source>
</evidence>
<evidence type="ECO:0000256" key="9">
    <source>
        <dbReference type="ARBA" id="ARBA00048793"/>
    </source>
</evidence>
<gene>
    <name evidence="13" type="ORF">NBRC116187_22680</name>
</gene>
<dbReference type="InterPro" id="IPR013332">
    <property type="entry name" value="KPR_N"/>
</dbReference>
<evidence type="ECO:0000256" key="5">
    <source>
        <dbReference type="ARBA" id="ARBA00022655"/>
    </source>
</evidence>
<evidence type="ECO:0000259" key="12">
    <source>
        <dbReference type="Pfam" id="PF08546"/>
    </source>
</evidence>
<keyword evidence="14" id="KW-1185">Reference proteome</keyword>
<comment type="function">
    <text evidence="10">Catalyzes the NADPH-dependent reduction of ketopantoate into pantoic acid.</text>
</comment>
<dbReference type="Proteomes" id="UP001486808">
    <property type="component" value="Unassembled WGS sequence"/>
</dbReference>
<dbReference type="NCBIfam" id="TIGR00745">
    <property type="entry name" value="apbA_panE"/>
    <property type="match status" value="1"/>
</dbReference>
<comment type="pathway">
    <text evidence="1 10">Cofactor biosynthesis; (R)-pantothenate biosynthesis; (R)-pantoate from 3-methyl-2-oxobutanoate: step 2/2.</text>
</comment>
<evidence type="ECO:0000256" key="8">
    <source>
        <dbReference type="ARBA" id="ARBA00032024"/>
    </source>
</evidence>
<evidence type="ECO:0000256" key="2">
    <source>
        <dbReference type="ARBA" id="ARBA00007870"/>
    </source>
</evidence>
<comment type="similarity">
    <text evidence="2 10">Belongs to the ketopantoate reductase family.</text>
</comment>
<sequence>MFHVLGAGSLGLLWIARLQQAGLDCRLLLRDQAALQRWQAADNLLHFTAPNGQQQLRVSCEVATQSDTAIAILIVATKAHAVMTALAPLRQRLSSNSQILLLQNGLGVQQQVTQAFPEQRVLYASVTDGAWQPAPQQLIWAGQGQTLIGDPALQPPPDWLLQLDQRIINWQWSEQILAVLWRKLAVNCAVNPFTLLFDCCNGEVPLRAGPWLDECITELQTVLAAQGIAAPDLGQQIHEVIRRTASNSSSMRQDLHAGRRTELSYILGYACAEAQRSGVPVPALEHLLTASRQRLSELGLPVD</sequence>
<dbReference type="Pfam" id="PF02558">
    <property type="entry name" value="ApbA"/>
    <property type="match status" value="1"/>
</dbReference>
<evidence type="ECO:0000256" key="10">
    <source>
        <dbReference type="RuleBase" id="RU362068"/>
    </source>
</evidence>
<evidence type="ECO:0000313" key="13">
    <source>
        <dbReference type="EMBL" id="GAA6131908.1"/>
    </source>
</evidence>
<name>A0ABP9ZR04_9GAMM</name>
<dbReference type="InterPro" id="IPR036291">
    <property type="entry name" value="NAD(P)-bd_dom_sf"/>
</dbReference>
<evidence type="ECO:0000256" key="4">
    <source>
        <dbReference type="ARBA" id="ARBA00019465"/>
    </source>
</evidence>
<evidence type="ECO:0000313" key="14">
    <source>
        <dbReference type="Proteomes" id="UP001486808"/>
    </source>
</evidence>
<dbReference type="PANTHER" id="PTHR43765">
    <property type="entry name" value="2-DEHYDROPANTOATE 2-REDUCTASE-RELATED"/>
    <property type="match status" value="1"/>
</dbReference>
<dbReference type="InterPro" id="IPR013328">
    <property type="entry name" value="6PGD_dom2"/>
</dbReference>
<dbReference type="SUPFAM" id="SSF48179">
    <property type="entry name" value="6-phosphogluconate dehydrogenase C-terminal domain-like"/>
    <property type="match status" value="1"/>
</dbReference>
<comment type="catalytic activity">
    <reaction evidence="9 10">
        <text>(R)-pantoate + NADP(+) = 2-dehydropantoate + NADPH + H(+)</text>
        <dbReference type="Rhea" id="RHEA:16233"/>
        <dbReference type="ChEBI" id="CHEBI:11561"/>
        <dbReference type="ChEBI" id="CHEBI:15378"/>
        <dbReference type="ChEBI" id="CHEBI:15980"/>
        <dbReference type="ChEBI" id="CHEBI:57783"/>
        <dbReference type="ChEBI" id="CHEBI:58349"/>
        <dbReference type="EC" id="1.1.1.169"/>
    </reaction>
</comment>
<reference evidence="13 14" key="1">
    <citation type="submission" date="2024-04" db="EMBL/GenBank/DDBJ databases">
        <title>Draft genome sequence of Halopseudomonas sabulinigri NBRC 116187.</title>
        <authorList>
            <person name="Miyakawa T."/>
            <person name="Kusuya Y."/>
            <person name="Miura T."/>
        </authorList>
    </citation>
    <scope>NUCLEOTIDE SEQUENCE [LARGE SCALE GENOMIC DNA]</scope>
    <source>
        <strain evidence="13 14">4NH20-0042</strain>
    </source>
</reference>
<evidence type="ECO:0000259" key="11">
    <source>
        <dbReference type="Pfam" id="PF02558"/>
    </source>
</evidence>
<proteinExistence type="inferred from homology"/>
<feature type="domain" description="Ketopantoate reductase N-terminal" evidence="11">
    <location>
        <begin position="2"/>
        <end position="150"/>
    </location>
</feature>
<dbReference type="InterPro" id="IPR003710">
    <property type="entry name" value="ApbA"/>
</dbReference>
<evidence type="ECO:0000256" key="7">
    <source>
        <dbReference type="ARBA" id="ARBA00023002"/>
    </source>
</evidence>
<dbReference type="PANTHER" id="PTHR43765:SF2">
    <property type="entry name" value="2-DEHYDROPANTOATE 2-REDUCTASE"/>
    <property type="match status" value="1"/>
</dbReference>
<dbReference type="InterPro" id="IPR008927">
    <property type="entry name" value="6-PGluconate_DH-like_C_sf"/>
</dbReference>
<dbReference type="RefSeq" id="WP_353388581.1">
    <property type="nucleotide sequence ID" value="NZ_BAABWD010000002.1"/>
</dbReference>
<keyword evidence="7 10" id="KW-0560">Oxidoreductase</keyword>
<evidence type="ECO:0000256" key="1">
    <source>
        <dbReference type="ARBA" id="ARBA00004994"/>
    </source>
</evidence>
<dbReference type="SUPFAM" id="SSF51735">
    <property type="entry name" value="NAD(P)-binding Rossmann-fold domains"/>
    <property type="match status" value="1"/>
</dbReference>
<accession>A0ABP9ZR04</accession>
<organism evidence="13 14">
    <name type="scientific">Halopseudomonas sabulinigri</name>
    <dbReference type="NCBI Taxonomy" id="472181"/>
    <lineage>
        <taxon>Bacteria</taxon>
        <taxon>Pseudomonadati</taxon>
        <taxon>Pseudomonadota</taxon>
        <taxon>Gammaproteobacteria</taxon>
        <taxon>Pseudomonadales</taxon>
        <taxon>Pseudomonadaceae</taxon>
        <taxon>Halopseudomonas</taxon>
    </lineage>
</organism>
<dbReference type="Pfam" id="PF08546">
    <property type="entry name" value="ApbA_C"/>
    <property type="match status" value="1"/>
</dbReference>
<dbReference type="Gene3D" id="1.10.1040.10">
    <property type="entry name" value="N-(1-d-carboxylethyl)-l-norvaline Dehydrogenase, domain 2"/>
    <property type="match status" value="1"/>
</dbReference>
<keyword evidence="5 10" id="KW-0566">Pantothenate biosynthesis</keyword>
<feature type="domain" description="Ketopantoate reductase C-terminal" evidence="12">
    <location>
        <begin position="176"/>
        <end position="293"/>
    </location>
</feature>
<dbReference type="EMBL" id="BAABWD010000002">
    <property type="protein sequence ID" value="GAA6131908.1"/>
    <property type="molecule type" value="Genomic_DNA"/>
</dbReference>
<dbReference type="InterPro" id="IPR050838">
    <property type="entry name" value="Ketopantoate_reductase"/>
</dbReference>
<dbReference type="EC" id="1.1.1.169" evidence="3 10"/>
<dbReference type="Gene3D" id="3.40.50.720">
    <property type="entry name" value="NAD(P)-binding Rossmann-like Domain"/>
    <property type="match status" value="1"/>
</dbReference>